<feature type="chain" id="PRO_5022803344" description="6-bladed beta-propeller" evidence="1">
    <location>
        <begin position="29"/>
        <end position="287"/>
    </location>
</feature>
<evidence type="ECO:0000256" key="1">
    <source>
        <dbReference type="SAM" id="SignalP"/>
    </source>
</evidence>
<proteinExistence type="predicted"/>
<dbReference type="Proteomes" id="UP000321926">
    <property type="component" value="Unassembled WGS sequence"/>
</dbReference>
<dbReference type="AlphaFoldDB" id="A0A5C8KAQ2"/>
<feature type="signal peptide" evidence="1">
    <location>
        <begin position="1"/>
        <end position="28"/>
    </location>
</feature>
<evidence type="ECO:0000313" key="3">
    <source>
        <dbReference type="Proteomes" id="UP000321926"/>
    </source>
</evidence>
<keyword evidence="1" id="KW-0732">Signal</keyword>
<sequence>MKLPKPKQPANLLLCLLLLWLATAPLVAQTLPVEVRQPSPLQFSHSIAIGSPIAVSVDRNNSIYIVDRNRNLTKLDSLGQVQVVFSPPSKGRPSSVEAWNPMKVLLFYEDRQEIMLLDRFMRPISQTSLADYGYTGTIKAATLSSDDSFWIYNESDFTLSKLDQRFRKANIETSLGLILDRERLDVRQLREYQNMLYMLDANGGVFIFDNLGNYKSKLPVAGLSYFNFKENELYYLKDNRLHFYDLYKQQTRSINLPEEKNYRYALTGNRHIYLFTDKEVEIYTLLP</sequence>
<protein>
    <recommendedName>
        <fullName evidence="4">6-bladed beta-propeller</fullName>
    </recommendedName>
</protein>
<evidence type="ECO:0000313" key="2">
    <source>
        <dbReference type="EMBL" id="TXK49383.1"/>
    </source>
</evidence>
<dbReference type="SUPFAM" id="SSF101898">
    <property type="entry name" value="NHL repeat"/>
    <property type="match status" value="1"/>
</dbReference>
<organism evidence="2 3">
    <name type="scientific">Pontibacter qinzhouensis</name>
    <dbReference type="NCBI Taxonomy" id="2603253"/>
    <lineage>
        <taxon>Bacteria</taxon>
        <taxon>Pseudomonadati</taxon>
        <taxon>Bacteroidota</taxon>
        <taxon>Cytophagia</taxon>
        <taxon>Cytophagales</taxon>
        <taxon>Hymenobacteraceae</taxon>
        <taxon>Pontibacter</taxon>
    </lineage>
</organism>
<dbReference type="OrthoDB" id="1116010at2"/>
<accession>A0A5C8KAQ2</accession>
<gene>
    <name evidence="2" type="ORF">FVR03_06505</name>
</gene>
<name>A0A5C8KAQ2_9BACT</name>
<comment type="caution">
    <text evidence="2">The sequence shown here is derived from an EMBL/GenBank/DDBJ whole genome shotgun (WGS) entry which is preliminary data.</text>
</comment>
<dbReference type="RefSeq" id="WP_147920927.1">
    <property type="nucleotide sequence ID" value="NZ_VRTY01000017.1"/>
</dbReference>
<keyword evidence="3" id="KW-1185">Reference proteome</keyword>
<reference evidence="2 3" key="1">
    <citation type="submission" date="2019-08" db="EMBL/GenBank/DDBJ databases">
        <authorList>
            <person name="Shi S."/>
        </authorList>
    </citation>
    <scope>NUCLEOTIDE SEQUENCE [LARGE SCALE GENOMIC DNA]</scope>
    <source>
        <strain evidence="2 3">GY10130</strain>
    </source>
</reference>
<evidence type="ECO:0008006" key="4">
    <source>
        <dbReference type="Google" id="ProtNLM"/>
    </source>
</evidence>
<dbReference type="EMBL" id="VRTY01000017">
    <property type="protein sequence ID" value="TXK49383.1"/>
    <property type="molecule type" value="Genomic_DNA"/>
</dbReference>